<feature type="non-terminal residue" evidence="1">
    <location>
        <position position="51"/>
    </location>
</feature>
<sequence>MTGETTGYSTMSVRRIVYEGKKNIDLTGNSTLATFITPDKKRNNVTKIKAL</sequence>
<dbReference type="Proteomes" id="UP000478052">
    <property type="component" value="Unassembled WGS sequence"/>
</dbReference>
<accession>A0A6G0VJ05</accession>
<comment type="caution">
    <text evidence="1">The sequence shown here is derived from an EMBL/GenBank/DDBJ whole genome shotgun (WGS) entry which is preliminary data.</text>
</comment>
<protein>
    <submittedName>
        <fullName evidence="1">Uncharacterized protein</fullName>
    </submittedName>
</protein>
<keyword evidence="2" id="KW-1185">Reference proteome</keyword>
<gene>
    <name evidence="1" type="ORF">FWK35_00038225</name>
</gene>
<proteinExistence type="predicted"/>
<dbReference type="EMBL" id="VUJU01017238">
    <property type="protein sequence ID" value="KAF0684429.1"/>
    <property type="molecule type" value="Genomic_DNA"/>
</dbReference>
<organism evidence="1 2">
    <name type="scientific">Aphis craccivora</name>
    <name type="common">Cowpea aphid</name>
    <dbReference type="NCBI Taxonomy" id="307492"/>
    <lineage>
        <taxon>Eukaryota</taxon>
        <taxon>Metazoa</taxon>
        <taxon>Ecdysozoa</taxon>
        <taxon>Arthropoda</taxon>
        <taxon>Hexapoda</taxon>
        <taxon>Insecta</taxon>
        <taxon>Pterygota</taxon>
        <taxon>Neoptera</taxon>
        <taxon>Paraneoptera</taxon>
        <taxon>Hemiptera</taxon>
        <taxon>Sternorrhyncha</taxon>
        <taxon>Aphidomorpha</taxon>
        <taxon>Aphidoidea</taxon>
        <taxon>Aphididae</taxon>
        <taxon>Aphidini</taxon>
        <taxon>Aphis</taxon>
        <taxon>Aphis</taxon>
    </lineage>
</organism>
<name>A0A6G0VJ05_APHCR</name>
<reference evidence="1 2" key="1">
    <citation type="submission" date="2019-08" db="EMBL/GenBank/DDBJ databases">
        <title>Whole genome of Aphis craccivora.</title>
        <authorList>
            <person name="Voronova N.V."/>
            <person name="Shulinski R.S."/>
            <person name="Bandarenka Y.V."/>
            <person name="Zhorov D.G."/>
            <person name="Warner D."/>
        </authorList>
    </citation>
    <scope>NUCLEOTIDE SEQUENCE [LARGE SCALE GENOMIC DNA]</scope>
    <source>
        <strain evidence="1">180601</strain>
        <tissue evidence="1">Whole Body</tissue>
    </source>
</reference>
<evidence type="ECO:0000313" key="1">
    <source>
        <dbReference type="EMBL" id="KAF0684429.1"/>
    </source>
</evidence>
<dbReference type="OrthoDB" id="6511194at2759"/>
<evidence type="ECO:0000313" key="2">
    <source>
        <dbReference type="Proteomes" id="UP000478052"/>
    </source>
</evidence>
<dbReference type="AlphaFoldDB" id="A0A6G0VJ05"/>